<name>A0AAD4KM82_9EURO</name>
<evidence type="ECO:0000256" key="6">
    <source>
        <dbReference type="ARBA" id="ARBA00012754"/>
    </source>
</evidence>
<evidence type="ECO:0000256" key="9">
    <source>
        <dbReference type="ARBA" id="ARBA00022729"/>
    </source>
</evidence>
<dbReference type="SUPFAM" id="SSF49303">
    <property type="entry name" value="beta-Galactosidase/glucuronidase domain"/>
    <property type="match status" value="1"/>
</dbReference>
<evidence type="ECO:0000256" key="1">
    <source>
        <dbReference type="ARBA" id="ARBA00000829"/>
    </source>
</evidence>
<gene>
    <name evidence="18" type="ORF">BGW36DRAFT_428037</name>
</gene>
<comment type="subunit">
    <text evidence="5">Homodimer.</text>
</comment>
<dbReference type="EMBL" id="JAJTJA010000007">
    <property type="protein sequence ID" value="KAH8696012.1"/>
    <property type="molecule type" value="Genomic_DNA"/>
</dbReference>
<organism evidence="18 19">
    <name type="scientific">Talaromyces proteolyticus</name>
    <dbReference type="NCBI Taxonomy" id="1131652"/>
    <lineage>
        <taxon>Eukaryota</taxon>
        <taxon>Fungi</taxon>
        <taxon>Dikarya</taxon>
        <taxon>Ascomycota</taxon>
        <taxon>Pezizomycotina</taxon>
        <taxon>Eurotiomycetes</taxon>
        <taxon>Eurotiomycetidae</taxon>
        <taxon>Eurotiales</taxon>
        <taxon>Trichocomaceae</taxon>
        <taxon>Talaromyces</taxon>
        <taxon>Talaromyces sect. Bacilispori</taxon>
    </lineage>
</organism>
<keyword evidence="12" id="KW-0326">Glycosidase</keyword>
<evidence type="ECO:0000313" key="18">
    <source>
        <dbReference type="EMBL" id="KAH8696012.1"/>
    </source>
</evidence>
<dbReference type="Gene3D" id="2.60.120.260">
    <property type="entry name" value="Galactose-binding domain-like"/>
    <property type="match status" value="1"/>
</dbReference>
<feature type="domain" description="Mannosidase Ig/CBM-like" evidence="16">
    <location>
        <begin position="758"/>
        <end position="831"/>
    </location>
</feature>
<keyword evidence="10 18" id="KW-0378">Hydrolase</keyword>
<evidence type="ECO:0000259" key="17">
    <source>
        <dbReference type="Pfam" id="PF22666"/>
    </source>
</evidence>
<evidence type="ECO:0000256" key="7">
    <source>
        <dbReference type="ARBA" id="ARBA00021795"/>
    </source>
</evidence>
<dbReference type="InterPro" id="IPR050887">
    <property type="entry name" value="Beta-mannosidase_GH2"/>
</dbReference>
<evidence type="ECO:0000256" key="2">
    <source>
        <dbReference type="ARBA" id="ARBA00004613"/>
    </source>
</evidence>
<comment type="catalytic activity">
    <reaction evidence="1">
        <text>Hydrolysis of terminal, non-reducing beta-D-mannose residues in beta-D-mannosides.</text>
        <dbReference type="EC" id="3.2.1.25"/>
    </reaction>
</comment>
<dbReference type="InterPro" id="IPR036156">
    <property type="entry name" value="Beta-gal/glucu_dom_sf"/>
</dbReference>
<evidence type="ECO:0000256" key="13">
    <source>
        <dbReference type="ARBA" id="ARBA00031061"/>
    </source>
</evidence>
<dbReference type="Gene3D" id="2.60.40.10">
    <property type="entry name" value="Immunoglobulins"/>
    <property type="match status" value="3"/>
</dbReference>
<evidence type="ECO:0000256" key="14">
    <source>
        <dbReference type="SAM" id="SignalP"/>
    </source>
</evidence>
<dbReference type="InterPro" id="IPR013783">
    <property type="entry name" value="Ig-like_fold"/>
</dbReference>
<sequence>MWLPHLYLAYLIGLSATLCTSKFTAISSGAEYLDIGGKWSVRNANGSVNIPATVPGLIQTDLEAAGWPSLLSGDNCKLLEILNVGNFEYRELIEQCVISVDYYNWVPLDNWTFSYTLPAKSHHGTKWSAFKKVYLVFEGIDTVANIRLGNETVGYANNQFRQWSFDVTSVFKSSTSDIELSVEIISPVQYMFDIFQSTGSPWTEFTNYATMYPEGREYIRKVQSDFGWDWGPHFAPQGIYRDAYLVGLDDGVYVTNTFIDIFKVGQRPNTIPDQSASWVVNVSVDYLSANENTSIALDVDIADHKGHADDKVNEGFSSITLSFNINEGAIERWWPASFGNPTLYNASISLTPLNEPKNMKRPIKAAKYTKQTGFRTIVLDLTPYTDRPGNHFSFQINGHVFNAKGSNLVPLDPFEPRVNTEQIRRLFQSSLGANMNLLRVWSSGNYYADEFYDAADEMGLLLWSEFEFSDNYYPVFSEFLDNVRHEVVYQMRRLNRHPALAVWCGGNELDGYVENALKDNATYGQSWFSNFTILEGETIWPLVYQNTRSLSWLQSSSSLGYISYNPETGVWIPRYGNNSPYYGPAENYNLKWQDGSLFNNSQIPATRFAVEFGALSYDSLEGYRTILPDSEIRPNGSGLMARCYDGGSTTYADLLGGIQRYYIYPNLTDPIKQFDQFSWTSQVYQAEIMKHQIESYRRGIGQEENNLGQLFWQLNAPWTTLQLSAIEYTGRWKVLQHVAKQTYEPVIVSSWFEPLNDTFNIWVASDAWEPVTGEVIATWYQWSGEKLASSTYRFALNALDSKSVVQLTGWRSILPAKGTNTTSILLLKLNATSQSTLKTFTSENFWVPRYLSNATIVDPGLEIQYTGQLTWRVRATKGVAAYVWLTDPNISNEQKLQAGLAGYFSDNAVFMAKGEEREFTYTLLEGAEIPDDAWAQKVTVRSFWNNIAN</sequence>
<dbReference type="InterPro" id="IPR054593">
    <property type="entry name" value="Beta-mannosidase-like_N2"/>
</dbReference>
<feature type="chain" id="PRO_5042276733" description="Beta-mannosidase A" evidence="14">
    <location>
        <begin position="20"/>
        <end position="949"/>
    </location>
</feature>
<reference evidence="18" key="1">
    <citation type="submission" date="2021-12" db="EMBL/GenBank/DDBJ databases">
        <title>Convergent genome expansion in fungi linked to evolution of root-endophyte symbiosis.</title>
        <authorList>
            <consortium name="DOE Joint Genome Institute"/>
            <person name="Ke Y.-H."/>
            <person name="Bonito G."/>
            <person name="Liao H.-L."/>
            <person name="Looney B."/>
            <person name="Rojas-Flechas A."/>
            <person name="Nash J."/>
            <person name="Hameed K."/>
            <person name="Schadt C."/>
            <person name="Martin F."/>
            <person name="Crous P.W."/>
            <person name="Miettinen O."/>
            <person name="Magnuson J.K."/>
            <person name="Labbe J."/>
            <person name="Jacobson D."/>
            <person name="Doktycz M.J."/>
            <person name="Veneault-Fourrey C."/>
            <person name="Kuo A."/>
            <person name="Mondo S."/>
            <person name="Calhoun S."/>
            <person name="Riley R."/>
            <person name="Ohm R."/>
            <person name="LaButti K."/>
            <person name="Andreopoulos B."/>
            <person name="Pangilinan J."/>
            <person name="Nolan M."/>
            <person name="Tritt A."/>
            <person name="Clum A."/>
            <person name="Lipzen A."/>
            <person name="Daum C."/>
            <person name="Barry K."/>
            <person name="Grigoriev I.V."/>
            <person name="Vilgalys R."/>
        </authorList>
    </citation>
    <scope>NUCLEOTIDE SEQUENCE</scope>
    <source>
        <strain evidence="18">PMI_201</strain>
    </source>
</reference>
<evidence type="ECO:0000256" key="4">
    <source>
        <dbReference type="ARBA" id="ARBA00007483"/>
    </source>
</evidence>
<dbReference type="GO" id="GO:0006516">
    <property type="term" value="P:glycoprotein catabolic process"/>
    <property type="evidence" value="ECO:0007669"/>
    <property type="project" value="TreeGrafter"/>
</dbReference>
<evidence type="ECO:0000256" key="8">
    <source>
        <dbReference type="ARBA" id="ARBA00022525"/>
    </source>
</evidence>
<dbReference type="InterPro" id="IPR017853">
    <property type="entry name" value="GH"/>
</dbReference>
<comment type="caution">
    <text evidence="18">The sequence shown here is derived from an EMBL/GenBank/DDBJ whole genome shotgun (WGS) entry which is preliminary data.</text>
</comment>
<dbReference type="RefSeq" id="XP_046070950.1">
    <property type="nucleotide sequence ID" value="XM_046220494.1"/>
</dbReference>
<dbReference type="AlphaFoldDB" id="A0AAD4KM82"/>
<comment type="similarity">
    <text evidence="4">Belongs to the glycosyl hydrolase 2 family. Beta-mannosidase A subfamily.</text>
</comment>
<dbReference type="InterPro" id="IPR041447">
    <property type="entry name" value="Mannosidase_ig"/>
</dbReference>
<dbReference type="SUPFAM" id="SSF49785">
    <property type="entry name" value="Galactose-binding domain-like"/>
    <property type="match status" value="1"/>
</dbReference>
<evidence type="ECO:0000256" key="10">
    <source>
        <dbReference type="ARBA" id="ARBA00022801"/>
    </source>
</evidence>
<dbReference type="PANTHER" id="PTHR43730:SF5">
    <property type="entry name" value="BETA-MANNOSIDASE A"/>
    <property type="match status" value="1"/>
</dbReference>
<evidence type="ECO:0000259" key="15">
    <source>
        <dbReference type="Pfam" id="PF17753"/>
    </source>
</evidence>
<feature type="domain" description="Beta-mannosidase-like galactose-binding" evidence="17">
    <location>
        <begin position="103"/>
        <end position="241"/>
    </location>
</feature>
<evidence type="ECO:0000256" key="5">
    <source>
        <dbReference type="ARBA" id="ARBA00011738"/>
    </source>
</evidence>
<proteinExistence type="inferred from homology"/>
<dbReference type="PANTHER" id="PTHR43730">
    <property type="entry name" value="BETA-MANNOSIDASE"/>
    <property type="match status" value="1"/>
</dbReference>
<dbReference type="InterPro" id="IPR041625">
    <property type="entry name" value="Beta-mannosidase_Ig"/>
</dbReference>
<accession>A0AAD4KM82</accession>
<dbReference type="Pfam" id="PF22666">
    <property type="entry name" value="Glyco_hydro_2_N2"/>
    <property type="match status" value="1"/>
</dbReference>
<feature type="domain" description="Beta-mannosidase Ig-fold" evidence="15">
    <location>
        <begin position="857"/>
        <end position="946"/>
    </location>
</feature>
<keyword evidence="11" id="KW-0325">Glycoprotein</keyword>
<dbReference type="GO" id="GO:0004567">
    <property type="term" value="F:beta-mannosidase activity"/>
    <property type="evidence" value="ECO:0007669"/>
    <property type="project" value="UniProtKB-EC"/>
</dbReference>
<evidence type="ECO:0000256" key="12">
    <source>
        <dbReference type="ARBA" id="ARBA00023295"/>
    </source>
</evidence>
<keyword evidence="8" id="KW-0964">Secreted</keyword>
<dbReference type="GeneID" id="70250781"/>
<dbReference type="Pfam" id="PF17786">
    <property type="entry name" value="Mannosidase_ig"/>
    <property type="match status" value="1"/>
</dbReference>
<protein>
    <recommendedName>
        <fullName evidence="7">Beta-mannosidase A</fullName>
        <ecNumber evidence="6">3.2.1.25</ecNumber>
    </recommendedName>
    <alternativeName>
        <fullName evidence="13">Mannanase A</fullName>
    </alternativeName>
</protein>
<evidence type="ECO:0000313" key="19">
    <source>
        <dbReference type="Proteomes" id="UP001201262"/>
    </source>
</evidence>
<dbReference type="GO" id="GO:0005576">
    <property type="term" value="C:extracellular region"/>
    <property type="evidence" value="ECO:0007669"/>
    <property type="project" value="UniProtKB-SubCell"/>
</dbReference>
<comment type="pathway">
    <text evidence="3">Glycan metabolism; N-glycan degradation.</text>
</comment>
<evidence type="ECO:0000259" key="16">
    <source>
        <dbReference type="Pfam" id="PF17786"/>
    </source>
</evidence>
<comment type="subcellular location">
    <subcellularLocation>
        <location evidence="2">Secreted</location>
    </subcellularLocation>
</comment>
<dbReference type="SUPFAM" id="SSF51445">
    <property type="entry name" value="(Trans)glycosidases"/>
    <property type="match status" value="1"/>
</dbReference>
<dbReference type="Pfam" id="PF17753">
    <property type="entry name" value="Ig_mannosidase"/>
    <property type="match status" value="1"/>
</dbReference>
<feature type="signal peptide" evidence="14">
    <location>
        <begin position="1"/>
        <end position="19"/>
    </location>
</feature>
<dbReference type="InterPro" id="IPR008979">
    <property type="entry name" value="Galactose-bd-like_sf"/>
</dbReference>
<keyword evidence="9 14" id="KW-0732">Signal</keyword>
<dbReference type="EC" id="3.2.1.25" evidence="6"/>
<dbReference type="Gene3D" id="3.20.20.80">
    <property type="entry name" value="Glycosidases"/>
    <property type="match status" value="1"/>
</dbReference>
<evidence type="ECO:0000256" key="3">
    <source>
        <dbReference type="ARBA" id="ARBA00004740"/>
    </source>
</evidence>
<evidence type="ECO:0000256" key="11">
    <source>
        <dbReference type="ARBA" id="ARBA00023180"/>
    </source>
</evidence>
<keyword evidence="19" id="KW-1185">Reference proteome</keyword>
<dbReference type="Proteomes" id="UP001201262">
    <property type="component" value="Unassembled WGS sequence"/>
</dbReference>